<organism evidence="3 4">
    <name type="scientific">Zea mays</name>
    <name type="common">Maize</name>
    <dbReference type="NCBI Taxonomy" id="4577"/>
    <lineage>
        <taxon>Eukaryota</taxon>
        <taxon>Viridiplantae</taxon>
        <taxon>Streptophyta</taxon>
        <taxon>Embryophyta</taxon>
        <taxon>Tracheophyta</taxon>
        <taxon>Spermatophyta</taxon>
        <taxon>Magnoliopsida</taxon>
        <taxon>Liliopsida</taxon>
        <taxon>Poales</taxon>
        <taxon>Poaceae</taxon>
        <taxon>PACMAD clade</taxon>
        <taxon>Panicoideae</taxon>
        <taxon>Andropogonodae</taxon>
        <taxon>Andropogoneae</taxon>
        <taxon>Tripsacinae</taxon>
        <taxon>Zea</taxon>
    </lineage>
</organism>
<reference evidence="4" key="1">
    <citation type="submission" date="2015-12" db="EMBL/GenBank/DDBJ databases">
        <title>Update maize B73 reference genome by single molecule sequencing technologies.</title>
        <authorList>
            <consortium name="Maize Genome Sequencing Project"/>
            <person name="Ware D."/>
        </authorList>
    </citation>
    <scope>NUCLEOTIDE SEQUENCE [LARGE SCALE GENOMIC DNA]</scope>
    <source>
        <strain evidence="4">cv. B73</strain>
    </source>
</reference>
<dbReference type="EnsemblPlants" id="Zm00001eb315960_T001">
    <property type="protein sequence ID" value="Zm00001eb315960_P001"/>
    <property type="gene ID" value="Zm00001eb315960"/>
</dbReference>
<dbReference type="Gramene" id="Zm00001eb315960_T001">
    <property type="protein sequence ID" value="Zm00001eb315960_P001"/>
    <property type="gene ID" value="Zm00001eb315960"/>
</dbReference>
<keyword evidence="2" id="KW-0472">Membrane</keyword>
<feature type="region of interest" description="Disordered" evidence="1">
    <location>
        <begin position="1"/>
        <end position="43"/>
    </location>
</feature>
<evidence type="ECO:0000256" key="2">
    <source>
        <dbReference type="SAM" id="Phobius"/>
    </source>
</evidence>
<evidence type="ECO:0000256" key="1">
    <source>
        <dbReference type="SAM" id="MobiDB-lite"/>
    </source>
</evidence>
<feature type="transmembrane region" description="Helical" evidence="2">
    <location>
        <begin position="145"/>
        <end position="163"/>
    </location>
</feature>
<keyword evidence="4" id="KW-1185">Reference proteome</keyword>
<dbReference type="Proteomes" id="UP000007305">
    <property type="component" value="Chromosome 7"/>
</dbReference>
<proteinExistence type="predicted"/>
<dbReference type="AlphaFoldDB" id="A0A804QDS7"/>
<name>A0A804QDS7_MAIZE</name>
<sequence>MGQPAAGGGTQTQARGDSFGWTSASRGLFEIPGRGGRRQRLDSERDALSIPTATGCPAPLRAVPGTGRVRVRPSVAALYCGRDVCRGAIRAARSCSAPRFTPAIAVWLPQIPEDQNSVVCSFRMERSISLSLTVSAPKQSSVRPSVLLFYTSFFFFLFLFFLCP</sequence>
<reference evidence="3" key="3">
    <citation type="submission" date="2021-05" db="UniProtKB">
        <authorList>
            <consortium name="EnsemblPlants"/>
        </authorList>
    </citation>
    <scope>IDENTIFICATION</scope>
    <source>
        <strain evidence="3">cv. B73</strain>
    </source>
</reference>
<reference evidence="3" key="2">
    <citation type="submission" date="2019-07" db="EMBL/GenBank/DDBJ databases">
        <authorList>
            <person name="Seetharam A."/>
            <person name="Woodhouse M."/>
            <person name="Cannon E."/>
        </authorList>
    </citation>
    <scope>NUCLEOTIDE SEQUENCE [LARGE SCALE GENOMIC DNA]</scope>
    <source>
        <strain evidence="3">cv. B73</strain>
    </source>
</reference>
<accession>A0A804QDS7</accession>
<keyword evidence="2" id="KW-1133">Transmembrane helix</keyword>
<protein>
    <submittedName>
        <fullName evidence="3">Uncharacterized protein</fullName>
    </submittedName>
</protein>
<feature type="compositionally biased region" description="Gly residues" evidence="1">
    <location>
        <begin position="1"/>
        <end position="10"/>
    </location>
</feature>
<evidence type="ECO:0000313" key="4">
    <source>
        <dbReference type="Proteomes" id="UP000007305"/>
    </source>
</evidence>
<dbReference type="InParanoid" id="A0A804QDS7"/>
<keyword evidence="2" id="KW-0812">Transmembrane</keyword>
<evidence type="ECO:0000313" key="3">
    <source>
        <dbReference type="EnsemblPlants" id="Zm00001eb315960_P001"/>
    </source>
</evidence>